<dbReference type="SUPFAM" id="SSF49503">
    <property type="entry name" value="Cupredoxins"/>
    <property type="match status" value="3"/>
</dbReference>
<dbReference type="Pfam" id="PF07731">
    <property type="entry name" value="Cu-oxidase_2"/>
    <property type="match status" value="1"/>
</dbReference>
<keyword evidence="10" id="KW-1185">Reference proteome</keyword>
<dbReference type="PROSITE" id="PS00080">
    <property type="entry name" value="MULTICOPPER_OXIDASE2"/>
    <property type="match status" value="1"/>
</dbReference>
<dbReference type="AlphaFoldDB" id="A0AAN8WJ44"/>
<comment type="similarity">
    <text evidence="1">Belongs to the multicopper oxidase family.</text>
</comment>
<dbReference type="InterPro" id="IPR011707">
    <property type="entry name" value="Cu-oxidase-like_N"/>
</dbReference>
<evidence type="ECO:0000256" key="2">
    <source>
        <dbReference type="ARBA" id="ARBA00022723"/>
    </source>
</evidence>
<dbReference type="Proteomes" id="UP001381693">
    <property type="component" value="Unassembled WGS sequence"/>
</dbReference>
<accession>A0AAN8WJ44</accession>
<keyword evidence="2" id="KW-0479">Metal-binding</keyword>
<dbReference type="Gene3D" id="2.60.40.420">
    <property type="entry name" value="Cupredoxins - blue copper proteins"/>
    <property type="match status" value="3"/>
</dbReference>
<dbReference type="Pfam" id="PF07732">
    <property type="entry name" value="Cu-oxidase_3"/>
    <property type="match status" value="1"/>
</dbReference>
<dbReference type="InterPro" id="IPR008972">
    <property type="entry name" value="Cupredoxin"/>
</dbReference>
<name>A0AAN8WJ44_HALRR</name>
<dbReference type="InterPro" id="IPR011706">
    <property type="entry name" value="Cu-oxidase_C"/>
</dbReference>
<feature type="domain" description="Plastocyanin-like" evidence="6">
    <location>
        <begin position="225"/>
        <end position="376"/>
    </location>
</feature>
<dbReference type="InterPro" id="IPR002355">
    <property type="entry name" value="Cu_oxidase_Cu_BS"/>
</dbReference>
<evidence type="ECO:0000256" key="5">
    <source>
        <dbReference type="SAM" id="SignalP"/>
    </source>
</evidence>
<dbReference type="GO" id="GO:0005507">
    <property type="term" value="F:copper ion binding"/>
    <property type="evidence" value="ECO:0007669"/>
    <property type="project" value="InterPro"/>
</dbReference>
<dbReference type="CDD" id="cd13884">
    <property type="entry name" value="CuRO_2_tcLCC_insect_like"/>
    <property type="match status" value="1"/>
</dbReference>
<dbReference type="Pfam" id="PF00394">
    <property type="entry name" value="Cu-oxidase"/>
    <property type="match status" value="1"/>
</dbReference>
<evidence type="ECO:0000256" key="3">
    <source>
        <dbReference type="ARBA" id="ARBA00023002"/>
    </source>
</evidence>
<dbReference type="FunFam" id="2.60.40.420:FF:000045">
    <property type="entry name" value="Laccase 2"/>
    <property type="match status" value="1"/>
</dbReference>
<dbReference type="CDD" id="cd13858">
    <property type="entry name" value="CuRO_1_tcLCC2_insect_like"/>
    <property type="match status" value="1"/>
</dbReference>
<dbReference type="FunFam" id="2.60.40.420:FF:000031">
    <property type="entry name" value="Laccase-2 isoform A"/>
    <property type="match status" value="1"/>
</dbReference>
<evidence type="ECO:0000256" key="4">
    <source>
        <dbReference type="ARBA" id="ARBA00023008"/>
    </source>
</evidence>
<feature type="signal peptide" evidence="5">
    <location>
        <begin position="1"/>
        <end position="33"/>
    </location>
</feature>
<dbReference type="InterPro" id="IPR045087">
    <property type="entry name" value="Cu-oxidase_fam"/>
</dbReference>
<evidence type="ECO:0000259" key="8">
    <source>
        <dbReference type="Pfam" id="PF07732"/>
    </source>
</evidence>
<keyword evidence="4" id="KW-0186">Copper</keyword>
<proteinExistence type="inferred from homology"/>
<evidence type="ECO:0000259" key="6">
    <source>
        <dbReference type="Pfam" id="PF00394"/>
    </source>
</evidence>
<keyword evidence="5" id="KW-0732">Signal</keyword>
<dbReference type="GO" id="GO:0016491">
    <property type="term" value="F:oxidoreductase activity"/>
    <property type="evidence" value="ECO:0007669"/>
    <property type="project" value="UniProtKB-KW"/>
</dbReference>
<feature type="domain" description="Plastocyanin-like" evidence="7">
    <location>
        <begin position="523"/>
        <end position="652"/>
    </location>
</feature>
<protein>
    <submittedName>
        <fullName evidence="9">Mco1p</fullName>
    </submittedName>
</protein>
<dbReference type="PANTHER" id="PTHR11709">
    <property type="entry name" value="MULTI-COPPER OXIDASE"/>
    <property type="match status" value="1"/>
</dbReference>
<feature type="domain" description="Plastocyanin-like" evidence="8">
    <location>
        <begin position="87"/>
        <end position="207"/>
    </location>
</feature>
<dbReference type="GO" id="GO:0005886">
    <property type="term" value="C:plasma membrane"/>
    <property type="evidence" value="ECO:0007669"/>
    <property type="project" value="TreeGrafter"/>
</dbReference>
<dbReference type="EMBL" id="JAXCGZ010021946">
    <property type="protein sequence ID" value="KAK7040803.1"/>
    <property type="molecule type" value="Genomic_DNA"/>
</dbReference>
<dbReference type="PANTHER" id="PTHR11709:SF394">
    <property type="entry name" value="FI03373P-RELATED"/>
    <property type="match status" value="1"/>
</dbReference>
<dbReference type="InterPro" id="IPR001117">
    <property type="entry name" value="Cu-oxidase_2nd"/>
</dbReference>
<feature type="chain" id="PRO_5043028118" evidence="5">
    <location>
        <begin position="34"/>
        <end position="674"/>
    </location>
</feature>
<evidence type="ECO:0000313" key="9">
    <source>
        <dbReference type="EMBL" id="KAK7040803.1"/>
    </source>
</evidence>
<reference evidence="9 10" key="1">
    <citation type="submission" date="2023-11" db="EMBL/GenBank/DDBJ databases">
        <title>Halocaridina rubra genome assembly.</title>
        <authorList>
            <person name="Smith C."/>
        </authorList>
    </citation>
    <scope>NUCLEOTIDE SEQUENCE [LARGE SCALE GENOMIC DNA]</scope>
    <source>
        <strain evidence="9">EP-1</strain>
        <tissue evidence="9">Whole</tissue>
    </source>
</reference>
<dbReference type="GO" id="GO:0006826">
    <property type="term" value="P:iron ion transport"/>
    <property type="evidence" value="ECO:0007669"/>
    <property type="project" value="TreeGrafter"/>
</dbReference>
<evidence type="ECO:0000256" key="1">
    <source>
        <dbReference type="ARBA" id="ARBA00010609"/>
    </source>
</evidence>
<gene>
    <name evidence="9" type="primary">Mco1_5</name>
    <name evidence="9" type="ORF">SK128_025060</name>
</gene>
<evidence type="ECO:0000259" key="7">
    <source>
        <dbReference type="Pfam" id="PF07731"/>
    </source>
</evidence>
<dbReference type="CDD" id="cd13905">
    <property type="entry name" value="CuRO_3_tcLLC2_insect_like"/>
    <property type="match status" value="1"/>
</dbReference>
<sequence>MAMACQLSAIAAITMVALVLAAAIATLTSVITAQEPPTPGKNCYRRCMPGDARVCHFSFEVHLYQILSRACYNCPRNATDCARSDCIAGDGIKRRIIAINKQMPGPAMQVCEGDKVVVDVKNSLPAEGITMHWHGITQSGSPALTVNEPPSGTPYMDGVPGITQCPIHAGSSFRYSFYAHNVGTHWYHAHSGFHRGDGVFGALIVRRSLNTDPNVNAYDHDLPEHTILVTDWLHIPTEDKFALNYHGGGDDFAESILVNGQGPFQHANASDPASLVPYRRFKVTPGESYRFRLISTAILNCPITFSIDQHLLTIIESDGNPIVPINATSLVIHSGERFDFVLHPTHDKSDIFWMNFMGSVDCAEPQAHQFAFLEYERQHVNPKNFKHGDLSLNDRDLLRKLPPKPVFTEIPPEGVQVNSLNSACYDDLVCIADLRSPYSLPDDLKYPQANLTLYLAFEMRPIHNSHFYSRMFYDFELVGEDQQVSTPQINNISFTAISAPLLLNKRRVENKICNAELPLPSKNCHDDHCECVHLYEIPLGAVVDLVLIDEGQHGDESHPVHLHGYHFWVIGQHRPDDVVDAAITRSEVMAMDARGELQRNFDRPVQKDTVTVPDAGYTIIRFRADNPGFWLLHCHVLFHSVAGMELVFKVGEDHQIPEPPADFPSCGDFRHTAL</sequence>
<organism evidence="9 10">
    <name type="scientific">Halocaridina rubra</name>
    <name type="common">Hawaiian red shrimp</name>
    <dbReference type="NCBI Taxonomy" id="373956"/>
    <lineage>
        <taxon>Eukaryota</taxon>
        <taxon>Metazoa</taxon>
        <taxon>Ecdysozoa</taxon>
        <taxon>Arthropoda</taxon>
        <taxon>Crustacea</taxon>
        <taxon>Multicrustacea</taxon>
        <taxon>Malacostraca</taxon>
        <taxon>Eumalacostraca</taxon>
        <taxon>Eucarida</taxon>
        <taxon>Decapoda</taxon>
        <taxon>Pleocyemata</taxon>
        <taxon>Caridea</taxon>
        <taxon>Atyoidea</taxon>
        <taxon>Atyidae</taxon>
        <taxon>Halocaridina</taxon>
    </lineage>
</organism>
<evidence type="ECO:0000313" key="10">
    <source>
        <dbReference type="Proteomes" id="UP001381693"/>
    </source>
</evidence>
<keyword evidence="3" id="KW-0560">Oxidoreductase</keyword>
<comment type="caution">
    <text evidence="9">The sequence shown here is derived from an EMBL/GenBank/DDBJ whole genome shotgun (WGS) entry which is preliminary data.</text>
</comment>